<evidence type="ECO:0000256" key="1">
    <source>
        <dbReference type="SAM" id="MobiDB-lite"/>
    </source>
</evidence>
<organism evidence="2 3">
    <name type="scientific">Nesidiocoris tenuis</name>
    <dbReference type="NCBI Taxonomy" id="355587"/>
    <lineage>
        <taxon>Eukaryota</taxon>
        <taxon>Metazoa</taxon>
        <taxon>Ecdysozoa</taxon>
        <taxon>Arthropoda</taxon>
        <taxon>Hexapoda</taxon>
        <taxon>Insecta</taxon>
        <taxon>Pterygota</taxon>
        <taxon>Neoptera</taxon>
        <taxon>Paraneoptera</taxon>
        <taxon>Hemiptera</taxon>
        <taxon>Heteroptera</taxon>
        <taxon>Panheteroptera</taxon>
        <taxon>Cimicomorpha</taxon>
        <taxon>Miridae</taxon>
        <taxon>Dicyphina</taxon>
        <taxon>Nesidiocoris</taxon>
    </lineage>
</organism>
<proteinExistence type="predicted"/>
<feature type="region of interest" description="Disordered" evidence="1">
    <location>
        <begin position="97"/>
        <end position="131"/>
    </location>
</feature>
<sequence>MVVRGLEWNNAQLKDSTRHGLFLTRAQLRNISTSASRGPPSGHSESSIPVTTTHWYLVHLRHPSRLFYASATTQLYVTCGSTLPNWSMVADLILNFEPTSSEGNSGKGNEFRVMERDKDGDRSGGEQKEND</sequence>
<feature type="compositionally biased region" description="Basic and acidic residues" evidence="1">
    <location>
        <begin position="109"/>
        <end position="131"/>
    </location>
</feature>
<feature type="non-terminal residue" evidence="2">
    <location>
        <position position="131"/>
    </location>
</feature>
<dbReference type="EMBL" id="CADCXU010028162">
    <property type="protein sequence ID" value="CAB0014659.1"/>
    <property type="molecule type" value="Genomic_DNA"/>
</dbReference>
<accession>A0A6H5HFF2</accession>
<name>A0A6H5HFF2_9HEMI</name>
<dbReference type="AlphaFoldDB" id="A0A6H5HFF2"/>
<protein>
    <submittedName>
        <fullName evidence="2">Uncharacterized protein</fullName>
    </submittedName>
</protein>
<evidence type="ECO:0000313" key="3">
    <source>
        <dbReference type="Proteomes" id="UP000479000"/>
    </source>
</evidence>
<reference evidence="2 3" key="1">
    <citation type="submission" date="2020-02" db="EMBL/GenBank/DDBJ databases">
        <authorList>
            <person name="Ferguson B K."/>
        </authorList>
    </citation>
    <scope>NUCLEOTIDE SEQUENCE [LARGE SCALE GENOMIC DNA]</scope>
</reference>
<dbReference type="Proteomes" id="UP000479000">
    <property type="component" value="Unassembled WGS sequence"/>
</dbReference>
<gene>
    <name evidence="2" type="ORF">NTEN_LOCUS19072</name>
</gene>
<keyword evidence="3" id="KW-1185">Reference proteome</keyword>
<evidence type="ECO:0000313" key="2">
    <source>
        <dbReference type="EMBL" id="CAB0014659.1"/>
    </source>
</evidence>